<keyword evidence="6" id="KW-1185">Reference proteome</keyword>
<protein>
    <submittedName>
        <fullName evidence="5">Ferredoxin</fullName>
    </submittedName>
</protein>
<name>A0A3D8IJ23_9HELI</name>
<gene>
    <name evidence="5" type="ORF">CQA53_06530</name>
</gene>
<dbReference type="InterPro" id="IPR017900">
    <property type="entry name" value="4Fe4S_Fe_S_CS"/>
</dbReference>
<evidence type="ECO:0000256" key="2">
    <source>
        <dbReference type="ARBA" id="ARBA00023004"/>
    </source>
</evidence>
<evidence type="ECO:0000256" key="3">
    <source>
        <dbReference type="ARBA" id="ARBA00023014"/>
    </source>
</evidence>
<proteinExistence type="predicted"/>
<feature type="domain" description="4Fe-4S ferredoxin-type" evidence="4">
    <location>
        <begin position="2"/>
        <end position="30"/>
    </location>
</feature>
<keyword evidence="2" id="KW-0408">Iron</keyword>
<dbReference type="RefSeq" id="WP_115543216.1">
    <property type="nucleotide sequence ID" value="NZ_NXLQ01000013.1"/>
</dbReference>
<evidence type="ECO:0000313" key="5">
    <source>
        <dbReference type="EMBL" id="RDU65327.1"/>
    </source>
</evidence>
<dbReference type="GO" id="GO:0046872">
    <property type="term" value="F:metal ion binding"/>
    <property type="evidence" value="ECO:0007669"/>
    <property type="project" value="UniProtKB-KW"/>
</dbReference>
<dbReference type="PROSITE" id="PS51379">
    <property type="entry name" value="4FE4S_FER_2"/>
    <property type="match status" value="1"/>
</dbReference>
<sequence length="71" mass="7747">MSKLVINHKCIACDACREVCPTQAINVGDPTYNINQDICILCVGYADNPNCMTVCPIDAILFEKVDSKILA</sequence>
<dbReference type="AlphaFoldDB" id="A0A3D8IJ23"/>
<dbReference type="OrthoDB" id="9803397at2"/>
<dbReference type="Gene3D" id="3.30.70.20">
    <property type="match status" value="1"/>
</dbReference>
<dbReference type="SUPFAM" id="SSF54862">
    <property type="entry name" value="4Fe-4S ferredoxins"/>
    <property type="match status" value="1"/>
</dbReference>
<keyword evidence="3" id="KW-0411">Iron-sulfur</keyword>
<comment type="caution">
    <text evidence="5">The sequence shown here is derived from an EMBL/GenBank/DDBJ whole genome shotgun (WGS) entry which is preliminary data.</text>
</comment>
<reference evidence="5 6" key="1">
    <citation type="submission" date="2018-04" db="EMBL/GenBank/DDBJ databases">
        <title>Novel Campyloabacter and Helicobacter Species and Strains.</title>
        <authorList>
            <person name="Mannion A.J."/>
            <person name="Shen Z."/>
            <person name="Fox J.G."/>
        </authorList>
    </citation>
    <scope>NUCLEOTIDE SEQUENCE [LARGE SCALE GENOMIC DNA]</scope>
    <source>
        <strain evidence="5 6">MIT 17-337</strain>
    </source>
</reference>
<keyword evidence="1" id="KW-0479">Metal-binding</keyword>
<organism evidence="5 6">
    <name type="scientific">Helicobacter didelphidarum</name>
    <dbReference type="NCBI Taxonomy" id="2040648"/>
    <lineage>
        <taxon>Bacteria</taxon>
        <taxon>Pseudomonadati</taxon>
        <taxon>Campylobacterota</taxon>
        <taxon>Epsilonproteobacteria</taxon>
        <taxon>Campylobacterales</taxon>
        <taxon>Helicobacteraceae</taxon>
        <taxon>Helicobacter</taxon>
    </lineage>
</organism>
<accession>A0A3D8IJ23</accession>
<dbReference type="Pfam" id="PF12838">
    <property type="entry name" value="Fer4_7"/>
    <property type="match status" value="1"/>
</dbReference>
<evidence type="ECO:0000256" key="1">
    <source>
        <dbReference type="ARBA" id="ARBA00022723"/>
    </source>
</evidence>
<dbReference type="Proteomes" id="UP000256379">
    <property type="component" value="Unassembled WGS sequence"/>
</dbReference>
<evidence type="ECO:0000259" key="4">
    <source>
        <dbReference type="PROSITE" id="PS51379"/>
    </source>
</evidence>
<dbReference type="GO" id="GO:0051536">
    <property type="term" value="F:iron-sulfur cluster binding"/>
    <property type="evidence" value="ECO:0007669"/>
    <property type="project" value="UniProtKB-KW"/>
</dbReference>
<dbReference type="InterPro" id="IPR017896">
    <property type="entry name" value="4Fe4S_Fe-S-bd"/>
</dbReference>
<dbReference type="EMBL" id="NXLQ01000013">
    <property type="protein sequence ID" value="RDU65327.1"/>
    <property type="molecule type" value="Genomic_DNA"/>
</dbReference>
<evidence type="ECO:0000313" key="6">
    <source>
        <dbReference type="Proteomes" id="UP000256379"/>
    </source>
</evidence>
<dbReference type="PROSITE" id="PS00198">
    <property type="entry name" value="4FE4S_FER_1"/>
    <property type="match status" value="1"/>
</dbReference>